<accession>A0A8J2NWL7</accession>
<proteinExistence type="predicted"/>
<evidence type="ECO:0000313" key="1">
    <source>
        <dbReference type="EMBL" id="CAG7717225.1"/>
    </source>
</evidence>
<protein>
    <submittedName>
        <fullName evidence="1">Uncharacterized protein</fullName>
    </submittedName>
</protein>
<evidence type="ECO:0000313" key="2">
    <source>
        <dbReference type="Proteomes" id="UP000708208"/>
    </source>
</evidence>
<reference evidence="1" key="1">
    <citation type="submission" date="2021-06" db="EMBL/GenBank/DDBJ databases">
        <authorList>
            <person name="Hodson N. C."/>
            <person name="Mongue J. A."/>
            <person name="Jaron S. K."/>
        </authorList>
    </citation>
    <scope>NUCLEOTIDE SEQUENCE</scope>
</reference>
<sequence length="32" mass="3789">MQLQLLNHHTLNCKPHHPYRLPPIAELANLFE</sequence>
<keyword evidence="2" id="KW-1185">Reference proteome</keyword>
<name>A0A8J2NWL7_9HEXA</name>
<feature type="non-terminal residue" evidence="1">
    <location>
        <position position="1"/>
    </location>
</feature>
<dbReference type="AlphaFoldDB" id="A0A8J2NWL7"/>
<dbReference type="Proteomes" id="UP000708208">
    <property type="component" value="Unassembled WGS sequence"/>
</dbReference>
<gene>
    <name evidence="1" type="ORF">AFUS01_LOCUS6690</name>
</gene>
<dbReference type="EMBL" id="CAJVCH010043948">
    <property type="protein sequence ID" value="CAG7717225.1"/>
    <property type="molecule type" value="Genomic_DNA"/>
</dbReference>
<organism evidence="1 2">
    <name type="scientific">Allacma fusca</name>
    <dbReference type="NCBI Taxonomy" id="39272"/>
    <lineage>
        <taxon>Eukaryota</taxon>
        <taxon>Metazoa</taxon>
        <taxon>Ecdysozoa</taxon>
        <taxon>Arthropoda</taxon>
        <taxon>Hexapoda</taxon>
        <taxon>Collembola</taxon>
        <taxon>Symphypleona</taxon>
        <taxon>Sminthuridae</taxon>
        <taxon>Allacma</taxon>
    </lineage>
</organism>
<comment type="caution">
    <text evidence="1">The sequence shown here is derived from an EMBL/GenBank/DDBJ whole genome shotgun (WGS) entry which is preliminary data.</text>
</comment>